<feature type="domain" description="Peptidase S74" evidence="2">
    <location>
        <begin position="625"/>
        <end position="726"/>
    </location>
</feature>
<sequence>MKNIFTFTAVAFATISFAQTGNVGINTPTPNADAALDIVSTNKGLLPPRIALTASNSPAPLASNVAGMVVYNTATAGIVPNNVTPGLYYNNGTIWVPTTGTTPATTVSNTASLAGTNTLSTTVNGVTGTAVAVPNIYTADGTLTANRTVTMGANILKFENGSNNTTFATGGSNSSVTTTGSNVGFFRAFGGTSALDLTATNGGTTQIVSSGSATNLLLGSVNNTPLGFITNTITRASISPSGVFYAGPAGGNNTTLDNTGSTALLTTTSPVNTATIRAVGGNRMLEMISVNGGENQIYSWLGNKFVVGTMDANPMTFMTNSFTRATISPAGDITTSVGGNSTVITNSATNASIVTTSPNSAFVRAIGGTAAVDIAATNGGPTQITSSGSATNLLLGSVNNTPVSFITNGATRATISAAGDITASVGGNSTVITNSVTNASIVTTSPNTAIVRAIGGTAGVDITATNGGPTQISSSGSATNLLLGSVNNTPVSFITNGTTRATISAAGDITASVGGNSTFIGNSGVNSSIITTSSNIAIVRAIGGAGVLDMTVGNGGQNIINSNGVTLFSVGTANVAQFDLKTNNTTRATITAGGNFGIGTTSPTSLLSVNGSADKPGGGSWGTFSDRRVKKDIADFNDGLNVISKLKTVTYKYNEKSGYEDLNKEYVGFIAQDVEKVAPYMVKVIDDTKKSGLADKRELDESALTKILVNAVKELQAEIIALKKEVEMLKK</sequence>
<dbReference type="PROSITE" id="PS51688">
    <property type="entry name" value="ICA"/>
    <property type="match status" value="1"/>
</dbReference>
<evidence type="ECO:0000256" key="1">
    <source>
        <dbReference type="SAM" id="SignalP"/>
    </source>
</evidence>
<accession>A0A7Y0FQX5</accession>
<proteinExistence type="predicted"/>
<dbReference type="InterPro" id="IPR030392">
    <property type="entry name" value="S74_ICA"/>
</dbReference>
<feature type="signal peptide" evidence="1">
    <location>
        <begin position="1"/>
        <end position="18"/>
    </location>
</feature>
<evidence type="ECO:0000313" key="3">
    <source>
        <dbReference type="EMBL" id="NML69046.1"/>
    </source>
</evidence>
<gene>
    <name evidence="3" type="ORF">HHL23_04470</name>
</gene>
<protein>
    <recommendedName>
        <fullName evidence="2">Peptidase S74 domain-containing protein</fullName>
    </recommendedName>
</protein>
<dbReference type="Proteomes" id="UP000544054">
    <property type="component" value="Unassembled WGS sequence"/>
</dbReference>
<dbReference type="RefSeq" id="WP_169233615.1">
    <property type="nucleotide sequence ID" value="NZ_JABBGI010000004.1"/>
</dbReference>
<dbReference type="Pfam" id="PF13884">
    <property type="entry name" value="Peptidase_S74"/>
    <property type="match status" value="1"/>
</dbReference>
<evidence type="ECO:0000259" key="2">
    <source>
        <dbReference type="PROSITE" id="PS51688"/>
    </source>
</evidence>
<name>A0A7Y0FQX5_9FLAO</name>
<dbReference type="AlphaFoldDB" id="A0A7Y0FQX5"/>
<dbReference type="EMBL" id="JABBGI010000004">
    <property type="protein sequence ID" value="NML69046.1"/>
    <property type="molecule type" value="Genomic_DNA"/>
</dbReference>
<keyword evidence="4" id="KW-1185">Reference proteome</keyword>
<keyword evidence="1" id="KW-0732">Signal</keyword>
<evidence type="ECO:0000313" key="4">
    <source>
        <dbReference type="Proteomes" id="UP000544054"/>
    </source>
</evidence>
<comment type="caution">
    <text evidence="3">The sequence shown here is derived from an EMBL/GenBank/DDBJ whole genome shotgun (WGS) entry which is preliminary data.</text>
</comment>
<feature type="chain" id="PRO_5030626537" description="Peptidase S74 domain-containing protein" evidence="1">
    <location>
        <begin position="19"/>
        <end position="731"/>
    </location>
</feature>
<organism evidence="3 4">
    <name type="scientific">Chryseobacterium antibioticum</name>
    <dbReference type="NCBI Taxonomy" id="2728847"/>
    <lineage>
        <taxon>Bacteria</taxon>
        <taxon>Pseudomonadati</taxon>
        <taxon>Bacteroidota</taxon>
        <taxon>Flavobacteriia</taxon>
        <taxon>Flavobacteriales</taxon>
        <taxon>Weeksellaceae</taxon>
        <taxon>Chryseobacterium group</taxon>
        <taxon>Chryseobacterium</taxon>
    </lineage>
</organism>
<reference evidence="3 4" key="1">
    <citation type="submission" date="2020-04" db="EMBL/GenBank/DDBJ databases">
        <title>Chryseobacterium sp. RP-3-3 sp. nov., isolated from Jeju soil.</title>
        <authorList>
            <person name="Dahal R.H."/>
        </authorList>
    </citation>
    <scope>NUCLEOTIDE SEQUENCE [LARGE SCALE GENOMIC DNA]</scope>
    <source>
        <strain evidence="3 4">RP-3-3</strain>
    </source>
</reference>